<feature type="compositionally biased region" description="Low complexity" evidence="1">
    <location>
        <begin position="1"/>
        <end position="16"/>
    </location>
</feature>
<reference evidence="2" key="1">
    <citation type="submission" date="2018-07" db="EMBL/GenBank/DDBJ databases">
        <authorList>
            <person name="Quirk P.G."/>
            <person name="Krulwich T.A."/>
        </authorList>
    </citation>
    <scope>NUCLEOTIDE SEQUENCE</scope>
</reference>
<evidence type="ECO:0000313" key="2">
    <source>
        <dbReference type="EMBL" id="SUS05282.1"/>
    </source>
</evidence>
<name>A0A380TCM6_9ZZZZ</name>
<sequence length="163" mass="17320">MSETAARTEATTRPEAVSPADAASQLLRALEGLARILSEENVALKARQGERVRAGLADKVAAATSYAQAVKAFQQLGPRRSEVAAALRSSLEAGARRLHELVTENSFHLDISRTAQRRLIDHIVEAAKGLAEGPGTYRRAGRVMRNAGGKAAPPPALSLNQAF</sequence>
<organism evidence="2">
    <name type="scientific">metagenome</name>
    <dbReference type="NCBI Taxonomy" id="256318"/>
    <lineage>
        <taxon>unclassified sequences</taxon>
        <taxon>metagenomes</taxon>
    </lineage>
</organism>
<evidence type="ECO:0000256" key="1">
    <source>
        <dbReference type="SAM" id="MobiDB-lite"/>
    </source>
</evidence>
<dbReference type="AlphaFoldDB" id="A0A380TCM6"/>
<protein>
    <recommendedName>
        <fullName evidence="3">Flagellar protein FlgN</fullName>
    </recommendedName>
</protein>
<evidence type="ECO:0008006" key="3">
    <source>
        <dbReference type="Google" id="ProtNLM"/>
    </source>
</evidence>
<proteinExistence type="predicted"/>
<gene>
    <name evidence="2" type="ORF">DF3PB_1830002</name>
</gene>
<accession>A0A380TCM6</accession>
<dbReference type="EMBL" id="UIDG01000094">
    <property type="protein sequence ID" value="SUS05282.1"/>
    <property type="molecule type" value="Genomic_DNA"/>
</dbReference>
<feature type="region of interest" description="Disordered" evidence="1">
    <location>
        <begin position="1"/>
        <end position="20"/>
    </location>
</feature>